<sequence>MNADVIQQVKEIFAQIEGQTAVLQAATGLNCPAGCGRCCENPEVETTVLEMIPLALELWQRGEALEWLSRSQAVENRGPCVFYQPDPFVPGNGRCSVYEFRPSLCRLFAFATVTNKQGKPELAACIRHKEMMPETVAQTKAAIADGLPAPNFAEISIQLAMLDPSGIERFPINQALTLALQRVGLIAQLTGDGGE</sequence>
<protein>
    <submittedName>
        <fullName evidence="1">YkgJ family cysteine cluster protein</fullName>
    </submittedName>
</protein>
<reference evidence="1" key="1">
    <citation type="submission" date="2024-07" db="EMBL/GenBank/DDBJ databases">
        <authorList>
            <person name="Kim Y.J."/>
            <person name="Jeong J.Y."/>
        </authorList>
    </citation>
    <scope>NUCLEOTIDE SEQUENCE</scope>
    <source>
        <strain evidence="1">GIHE-MW2</strain>
    </source>
</reference>
<organism evidence="1">
    <name type="scientific">Planktothricoides raciborskii GIHE-MW2</name>
    <dbReference type="NCBI Taxonomy" id="2792601"/>
    <lineage>
        <taxon>Bacteria</taxon>
        <taxon>Bacillati</taxon>
        <taxon>Cyanobacteriota</taxon>
        <taxon>Cyanophyceae</taxon>
        <taxon>Oscillatoriophycideae</taxon>
        <taxon>Oscillatoriales</taxon>
        <taxon>Oscillatoriaceae</taxon>
        <taxon>Planktothricoides</taxon>
    </lineage>
</organism>
<dbReference type="InterPro" id="IPR005358">
    <property type="entry name" value="Puta_zinc/iron-chelating_dom"/>
</dbReference>
<dbReference type="AlphaFoldDB" id="A0AAU8JCQ8"/>
<dbReference type="Pfam" id="PF03692">
    <property type="entry name" value="CxxCxxCC"/>
    <property type="match status" value="1"/>
</dbReference>
<proteinExistence type="predicted"/>
<dbReference type="EMBL" id="CP159837">
    <property type="protein sequence ID" value="XCM36293.1"/>
    <property type="molecule type" value="Genomic_DNA"/>
</dbReference>
<evidence type="ECO:0000313" key="1">
    <source>
        <dbReference type="EMBL" id="XCM36293.1"/>
    </source>
</evidence>
<name>A0AAU8JCQ8_9CYAN</name>
<gene>
    <name evidence="1" type="ORF">ABWT76_005044</name>
</gene>
<accession>A0AAU8JCQ8</accession>
<dbReference type="RefSeq" id="WP_054464801.1">
    <property type="nucleotide sequence ID" value="NZ_CP159837.1"/>
</dbReference>